<feature type="transmembrane region" description="Helical" evidence="7">
    <location>
        <begin position="295"/>
        <end position="314"/>
    </location>
</feature>
<evidence type="ECO:0000256" key="4">
    <source>
        <dbReference type="ARBA" id="ARBA00022692"/>
    </source>
</evidence>
<evidence type="ECO:0000259" key="9">
    <source>
        <dbReference type="PROSITE" id="PS50928"/>
    </source>
</evidence>
<dbReference type="Gene3D" id="1.10.3720.10">
    <property type="entry name" value="MetI-like"/>
    <property type="match status" value="1"/>
</dbReference>
<feature type="domain" description="ABC transmembrane type-1" evidence="9">
    <location>
        <begin position="99"/>
        <end position="311"/>
    </location>
</feature>
<evidence type="ECO:0000313" key="10">
    <source>
        <dbReference type="EMBL" id="MFF0009798.1"/>
    </source>
</evidence>
<feature type="transmembrane region" description="Helical" evidence="7">
    <location>
        <begin position="238"/>
        <end position="265"/>
    </location>
</feature>
<feature type="transmembrane region" description="Helical" evidence="7">
    <location>
        <begin position="40"/>
        <end position="70"/>
    </location>
</feature>
<keyword evidence="2 7" id="KW-0813">Transport</keyword>
<dbReference type="SUPFAM" id="SSF161098">
    <property type="entry name" value="MetI-like"/>
    <property type="match status" value="1"/>
</dbReference>
<protein>
    <submittedName>
        <fullName evidence="10">Carbohydrate ABC transporter permease</fullName>
    </submittedName>
</protein>
<dbReference type="Pfam" id="PF00528">
    <property type="entry name" value="BPD_transp_1"/>
    <property type="match status" value="1"/>
</dbReference>
<proteinExistence type="inferred from homology"/>
<evidence type="ECO:0000256" key="7">
    <source>
        <dbReference type="RuleBase" id="RU363032"/>
    </source>
</evidence>
<gene>
    <name evidence="10" type="ORF">ACFYQT_41180</name>
</gene>
<accession>A0ABW6NAL3</accession>
<sequence length="323" mass="35824">MAVSSTGSQARARLTSADPDVHPDRRSRSRSRRRRGGDTAAGYLFLAPQVLGLLVFMVGPLLFALVLAFYHWDGFGTRSFAGLSNFAEVMSSPRIQRSAVNTLWFTVLQVPGLMLTGLFFAVLMQRAGKLTPVYRLAFFAPVITSSVAVAAIWLWLFNPDISPVNNALREIGLPAPNWLQDARFVIPAFAIVGIWQGLGYQLVMFMAGLQSIDRSYLEAALLDGCSEWQKLRHVTIPLLSPTILFLSITSIIGSFQVFDYIYIFFDDRAPDSARTIVYEVVRIAFGEFNFGQASALALLLFLALLVVTGCQLAAQKKWVHYTE</sequence>
<dbReference type="RefSeq" id="WP_389835862.1">
    <property type="nucleotide sequence ID" value="NZ_JBIAJP010000025.1"/>
</dbReference>
<feature type="transmembrane region" description="Helical" evidence="7">
    <location>
        <begin position="184"/>
        <end position="207"/>
    </location>
</feature>
<evidence type="ECO:0000256" key="1">
    <source>
        <dbReference type="ARBA" id="ARBA00004651"/>
    </source>
</evidence>
<evidence type="ECO:0000256" key="2">
    <source>
        <dbReference type="ARBA" id="ARBA00022448"/>
    </source>
</evidence>
<keyword evidence="4 7" id="KW-0812">Transmembrane</keyword>
<evidence type="ECO:0000256" key="3">
    <source>
        <dbReference type="ARBA" id="ARBA00022475"/>
    </source>
</evidence>
<keyword evidence="5 7" id="KW-1133">Transmembrane helix</keyword>
<dbReference type="EMBL" id="JBIAJP010000025">
    <property type="protein sequence ID" value="MFF0009798.1"/>
    <property type="molecule type" value="Genomic_DNA"/>
</dbReference>
<evidence type="ECO:0000256" key="6">
    <source>
        <dbReference type="ARBA" id="ARBA00023136"/>
    </source>
</evidence>
<feature type="transmembrane region" description="Helical" evidence="7">
    <location>
        <begin position="136"/>
        <end position="156"/>
    </location>
</feature>
<feature type="transmembrane region" description="Helical" evidence="7">
    <location>
        <begin position="103"/>
        <end position="124"/>
    </location>
</feature>
<dbReference type="PANTHER" id="PTHR30193:SF37">
    <property type="entry name" value="INNER MEMBRANE ABC TRANSPORTER PERMEASE PROTEIN YCJO"/>
    <property type="match status" value="1"/>
</dbReference>
<evidence type="ECO:0000256" key="8">
    <source>
        <dbReference type="SAM" id="MobiDB-lite"/>
    </source>
</evidence>
<evidence type="ECO:0000313" key="11">
    <source>
        <dbReference type="Proteomes" id="UP001601422"/>
    </source>
</evidence>
<name>A0ABW6NAL3_9ACTN</name>
<dbReference type="InterPro" id="IPR035906">
    <property type="entry name" value="MetI-like_sf"/>
</dbReference>
<dbReference type="PROSITE" id="PS50928">
    <property type="entry name" value="ABC_TM1"/>
    <property type="match status" value="1"/>
</dbReference>
<keyword evidence="6 7" id="KW-0472">Membrane</keyword>
<dbReference type="InterPro" id="IPR051393">
    <property type="entry name" value="ABC_transporter_permease"/>
</dbReference>
<dbReference type="Proteomes" id="UP001601422">
    <property type="component" value="Unassembled WGS sequence"/>
</dbReference>
<comment type="subcellular location">
    <subcellularLocation>
        <location evidence="1 7">Cell membrane</location>
        <topology evidence="1 7">Multi-pass membrane protein</topology>
    </subcellularLocation>
</comment>
<comment type="caution">
    <text evidence="10">The sequence shown here is derived from an EMBL/GenBank/DDBJ whole genome shotgun (WGS) entry which is preliminary data.</text>
</comment>
<dbReference type="InterPro" id="IPR000515">
    <property type="entry name" value="MetI-like"/>
</dbReference>
<feature type="region of interest" description="Disordered" evidence="8">
    <location>
        <begin position="1"/>
        <end position="35"/>
    </location>
</feature>
<comment type="similarity">
    <text evidence="7">Belongs to the binding-protein-dependent transport system permease family.</text>
</comment>
<keyword evidence="3" id="KW-1003">Cell membrane</keyword>
<evidence type="ECO:0000256" key="5">
    <source>
        <dbReference type="ARBA" id="ARBA00022989"/>
    </source>
</evidence>
<reference evidence="10 11" key="1">
    <citation type="submission" date="2024-10" db="EMBL/GenBank/DDBJ databases">
        <title>The Natural Products Discovery Center: Release of the First 8490 Sequenced Strains for Exploring Actinobacteria Biosynthetic Diversity.</title>
        <authorList>
            <person name="Kalkreuter E."/>
            <person name="Kautsar S.A."/>
            <person name="Yang D."/>
            <person name="Bader C.D."/>
            <person name="Teijaro C.N."/>
            <person name="Fluegel L."/>
            <person name="Davis C.M."/>
            <person name="Simpson J.R."/>
            <person name="Lauterbach L."/>
            <person name="Steele A.D."/>
            <person name="Gui C."/>
            <person name="Meng S."/>
            <person name="Li G."/>
            <person name="Viehrig K."/>
            <person name="Ye F."/>
            <person name="Su P."/>
            <person name="Kiefer A.F."/>
            <person name="Nichols A."/>
            <person name="Cepeda A.J."/>
            <person name="Yan W."/>
            <person name="Fan B."/>
            <person name="Jiang Y."/>
            <person name="Adhikari A."/>
            <person name="Zheng C.-J."/>
            <person name="Schuster L."/>
            <person name="Cowan T.M."/>
            <person name="Smanski M.J."/>
            <person name="Chevrette M.G."/>
            <person name="De Carvalho L.P.S."/>
            <person name="Shen B."/>
        </authorList>
    </citation>
    <scope>NUCLEOTIDE SEQUENCE [LARGE SCALE GENOMIC DNA]</scope>
    <source>
        <strain evidence="10 11">NPDC005497</strain>
    </source>
</reference>
<dbReference type="PANTHER" id="PTHR30193">
    <property type="entry name" value="ABC TRANSPORTER PERMEASE PROTEIN"/>
    <property type="match status" value="1"/>
</dbReference>
<organism evidence="10 11">
    <name type="scientific">Streptomyces tibetensis</name>
    <dbReference type="NCBI Taxonomy" id="2382123"/>
    <lineage>
        <taxon>Bacteria</taxon>
        <taxon>Bacillati</taxon>
        <taxon>Actinomycetota</taxon>
        <taxon>Actinomycetes</taxon>
        <taxon>Kitasatosporales</taxon>
        <taxon>Streptomycetaceae</taxon>
        <taxon>Streptomyces</taxon>
    </lineage>
</organism>
<dbReference type="CDD" id="cd06261">
    <property type="entry name" value="TM_PBP2"/>
    <property type="match status" value="1"/>
</dbReference>
<keyword evidence="11" id="KW-1185">Reference proteome</keyword>